<feature type="compositionally biased region" description="Basic and acidic residues" evidence="1">
    <location>
        <begin position="108"/>
        <end position="132"/>
    </location>
</feature>
<dbReference type="Proteomes" id="UP001055712">
    <property type="component" value="Unassembled WGS sequence"/>
</dbReference>
<keyword evidence="2" id="KW-0812">Transmembrane</keyword>
<reference evidence="3" key="2">
    <citation type="submission" date="2020-11" db="EMBL/GenBank/DDBJ databases">
        <authorList>
            <person name="Cecchin M."/>
            <person name="Marcolungo L."/>
            <person name="Rossato M."/>
            <person name="Girolomoni L."/>
            <person name="Cosentino E."/>
            <person name="Cuine S."/>
            <person name="Li-Beisson Y."/>
            <person name="Delledonne M."/>
            <person name="Ballottari M."/>
        </authorList>
    </citation>
    <scope>NUCLEOTIDE SEQUENCE</scope>
    <source>
        <strain evidence="3">211/11P</strain>
        <tissue evidence="3">Whole cell</tissue>
    </source>
</reference>
<dbReference type="EMBL" id="SIDB01000005">
    <property type="protein sequence ID" value="KAI3432487.1"/>
    <property type="molecule type" value="Genomic_DNA"/>
</dbReference>
<feature type="transmembrane region" description="Helical" evidence="2">
    <location>
        <begin position="23"/>
        <end position="40"/>
    </location>
</feature>
<evidence type="ECO:0000313" key="4">
    <source>
        <dbReference type="Proteomes" id="UP001055712"/>
    </source>
</evidence>
<name>A0A9D4TRG5_CHLVU</name>
<evidence type="ECO:0000256" key="1">
    <source>
        <dbReference type="SAM" id="MobiDB-lite"/>
    </source>
</evidence>
<evidence type="ECO:0000313" key="3">
    <source>
        <dbReference type="EMBL" id="KAI3432487.1"/>
    </source>
</evidence>
<keyword evidence="2" id="KW-0472">Membrane</keyword>
<evidence type="ECO:0000256" key="2">
    <source>
        <dbReference type="SAM" id="Phobius"/>
    </source>
</evidence>
<dbReference type="AlphaFoldDB" id="A0A9D4TRG5"/>
<organism evidence="3 4">
    <name type="scientific">Chlorella vulgaris</name>
    <name type="common">Green alga</name>
    <dbReference type="NCBI Taxonomy" id="3077"/>
    <lineage>
        <taxon>Eukaryota</taxon>
        <taxon>Viridiplantae</taxon>
        <taxon>Chlorophyta</taxon>
        <taxon>core chlorophytes</taxon>
        <taxon>Trebouxiophyceae</taxon>
        <taxon>Chlorellales</taxon>
        <taxon>Chlorellaceae</taxon>
        <taxon>Chlorella clade</taxon>
        <taxon>Chlorella</taxon>
    </lineage>
</organism>
<proteinExistence type="predicted"/>
<keyword evidence="4" id="KW-1185">Reference proteome</keyword>
<feature type="region of interest" description="Disordered" evidence="1">
    <location>
        <begin position="108"/>
        <end position="156"/>
    </location>
</feature>
<gene>
    <name evidence="3" type="ORF">D9Q98_004036</name>
</gene>
<reference evidence="3" key="1">
    <citation type="journal article" date="2019" name="Plant J.">
        <title>Chlorella vulgaris genome assembly and annotation reveals the molecular basis for metabolic acclimation to high light conditions.</title>
        <authorList>
            <person name="Cecchin M."/>
            <person name="Marcolungo L."/>
            <person name="Rossato M."/>
            <person name="Girolomoni L."/>
            <person name="Cosentino E."/>
            <person name="Cuine S."/>
            <person name="Li-Beisson Y."/>
            <person name="Delledonne M."/>
            <person name="Ballottari M."/>
        </authorList>
    </citation>
    <scope>NUCLEOTIDE SEQUENCE</scope>
    <source>
        <strain evidence="3">211/11P</strain>
    </source>
</reference>
<comment type="caution">
    <text evidence="3">The sequence shown here is derived from an EMBL/GenBank/DDBJ whole genome shotgun (WGS) entry which is preliminary data.</text>
</comment>
<accession>A0A9D4TRG5</accession>
<feature type="compositionally biased region" description="Polar residues" evidence="1">
    <location>
        <begin position="140"/>
        <end position="156"/>
    </location>
</feature>
<sequence length="156" mass="17567">MLWYACHSFLPASKEPGHGKRNARTFLVGAFLYIVLYVILKNLQLKYGSWYGAMPIDAALSGLFLTILADGATLGWLYKLHYGRTITHELGDDNGKYEFDKDTGKYKLRQEQNKDPAHEVAKETQELTRETTDEIDVTDTSETASLAGSETSHTHH</sequence>
<protein>
    <submittedName>
        <fullName evidence="3">Uncharacterized protein</fullName>
    </submittedName>
</protein>
<keyword evidence="2" id="KW-1133">Transmembrane helix</keyword>